<name>A0AAD5W2D9_9AGAR</name>
<keyword evidence="1" id="KW-0472">Membrane</keyword>
<evidence type="ECO:0000313" key="2">
    <source>
        <dbReference type="EMBL" id="KAJ3576025.1"/>
    </source>
</evidence>
<keyword evidence="1" id="KW-1133">Transmembrane helix</keyword>
<dbReference type="EMBL" id="JANIEX010000021">
    <property type="protein sequence ID" value="KAJ3576025.1"/>
    <property type="molecule type" value="Genomic_DNA"/>
</dbReference>
<dbReference type="AlphaFoldDB" id="A0AAD5W2D9"/>
<gene>
    <name evidence="2" type="ORF">NP233_g714</name>
</gene>
<evidence type="ECO:0000313" key="3">
    <source>
        <dbReference type="Proteomes" id="UP001213000"/>
    </source>
</evidence>
<dbReference type="Proteomes" id="UP001213000">
    <property type="component" value="Unassembled WGS sequence"/>
</dbReference>
<evidence type="ECO:0000256" key="1">
    <source>
        <dbReference type="SAM" id="Phobius"/>
    </source>
</evidence>
<feature type="transmembrane region" description="Helical" evidence="1">
    <location>
        <begin position="55"/>
        <end position="72"/>
    </location>
</feature>
<accession>A0AAD5W2D9</accession>
<sequence length="291" mass="32402">MTNSGTTASFNDFTMLKESDTPFTFADYVSGLRYSSTVRLLRCTLPLSHQPNQQGITLLTFCTAAFSLVYNLKGSHARWILLASAVFMFGIATASVAVSLDIVFGYLMHNKANPYSLIQIRHTLYFVNNLAADALLVNISLLCDLVSFCLGVFFVSSPGELIRDRRYIYMWMGLAFNIVVTGLNAIRIWWMAREARKVHGPAGARRYYSAMVIMIESGAIYSLYVLVDQMIKTVSNKDLFILDAGLTQVVAIAPTLIIVQVGFGRQARDMEAVRANRETTEVVFTTVHSQS</sequence>
<protein>
    <submittedName>
        <fullName evidence="2">Uncharacterized protein</fullName>
    </submittedName>
</protein>
<organism evidence="2 3">
    <name type="scientific">Leucocoprinus birnbaumii</name>
    <dbReference type="NCBI Taxonomy" id="56174"/>
    <lineage>
        <taxon>Eukaryota</taxon>
        <taxon>Fungi</taxon>
        <taxon>Dikarya</taxon>
        <taxon>Basidiomycota</taxon>
        <taxon>Agaricomycotina</taxon>
        <taxon>Agaricomycetes</taxon>
        <taxon>Agaricomycetidae</taxon>
        <taxon>Agaricales</taxon>
        <taxon>Agaricineae</taxon>
        <taxon>Agaricaceae</taxon>
        <taxon>Leucocoprinus</taxon>
    </lineage>
</organism>
<keyword evidence="3" id="KW-1185">Reference proteome</keyword>
<feature type="transmembrane region" description="Helical" evidence="1">
    <location>
        <begin position="79"/>
        <end position="107"/>
    </location>
</feature>
<keyword evidence="1" id="KW-0812">Transmembrane</keyword>
<feature type="transmembrane region" description="Helical" evidence="1">
    <location>
        <begin position="134"/>
        <end position="155"/>
    </location>
</feature>
<reference evidence="2" key="1">
    <citation type="submission" date="2022-07" db="EMBL/GenBank/DDBJ databases">
        <title>Genome Sequence of Leucocoprinus birnbaumii.</title>
        <authorList>
            <person name="Buettner E."/>
        </authorList>
    </citation>
    <scope>NUCLEOTIDE SEQUENCE</scope>
    <source>
        <strain evidence="2">VT141</strain>
    </source>
</reference>
<comment type="caution">
    <text evidence="2">The sequence shown here is derived from an EMBL/GenBank/DDBJ whole genome shotgun (WGS) entry which is preliminary data.</text>
</comment>
<feature type="transmembrane region" description="Helical" evidence="1">
    <location>
        <begin position="207"/>
        <end position="227"/>
    </location>
</feature>
<feature type="transmembrane region" description="Helical" evidence="1">
    <location>
        <begin position="239"/>
        <end position="263"/>
    </location>
</feature>
<proteinExistence type="predicted"/>
<feature type="transmembrane region" description="Helical" evidence="1">
    <location>
        <begin position="167"/>
        <end position="192"/>
    </location>
</feature>